<keyword evidence="1" id="KW-0732">Signal</keyword>
<feature type="signal peptide" evidence="1">
    <location>
        <begin position="1"/>
        <end position="21"/>
    </location>
</feature>
<protein>
    <submittedName>
        <fullName evidence="2">Uncharacterized protein</fullName>
    </submittedName>
</protein>
<reference evidence="2 3" key="1">
    <citation type="journal article" date="2021" name="Elife">
        <title>Chloroplast acquisition without the gene transfer in kleptoplastic sea slugs, Plakobranchus ocellatus.</title>
        <authorList>
            <person name="Maeda T."/>
            <person name="Takahashi S."/>
            <person name="Yoshida T."/>
            <person name="Shimamura S."/>
            <person name="Takaki Y."/>
            <person name="Nagai Y."/>
            <person name="Toyoda A."/>
            <person name="Suzuki Y."/>
            <person name="Arimoto A."/>
            <person name="Ishii H."/>
            <person name="Satoh N."/>
            <person name="Nishiyama T."/>
            <person name="Hasebe M."/>
            <person name="Maruyama T."/>
            <person name="Minagawa J."/>
            <person name="Obokata J."/>
            <person name="Shigenobu S."/>
        </authorList>
    </citation>
    <scope>NUCLEOTIDE SEQUENCE [LARGE SCALE GENOMIC DNA]</scope>
</reference>
<dbReference type="EMBL" id="BLXT01006383">
    <property type="protein sequence ID" value="GFO31247.1"/>
    <property type="molecule type" value="Genomic_DNA"/>
</dbReference>
<accession>A0AAV4CIS8</accession>
<feature type="chain" id="PRO_5043921113" evidence="1">
    <location>
        <begin position="22"/>
        <end position="170"/>
    </location>
</feature>
<evidence type="ECO:0000256" key="1">
    <source>
        <dbReference type="SAM" id="SignalP"/>
    </source>
</evidence>
<gene>
    <name evidence="2" type="ORF">PoB_005775200</name>
</gene>
<keyword evidence="3" id="KW-1185">Reference proteome</keyword>
<dbReference type="AlphaFoldDB" id="A0AAV4CIS8"/>
<evidence type="ECO:0000313" key="3">
    <source>
        <dbReference type="Proteomes" id="UP000735302"/>
    </source>
</evidence>
<comment type="caution">
    <text evidence="2">The sequence shown here is derived from an EMBL/GenBank/DDBJ whole genome shotgun (WGS) entry which is preliminary data.</text>
</comment>
<proteinExistence type="predicted"/>
<dbReference type="Proteomes" id="UP000735302">
    <property type="component" value="Unassembled WGS sequence"/>
</dbReference>
<organism evidence="2 3">
    <name type="scientific">Plakobranchus ocellatus</name>
    <dbReference type="NCBI Taxonomy" id="259542"/>
    <lineage>
        <taxon>Eukaryota</taxon>
        <taxon>Metazoa</taxon>
        <taxon>Spiralia</taxon>
        <taxon>Lophotrochozoa</taxon>
        <taxon>Mollusca</taxon>
        <taxon>Gastropoda</taxon>
        <taxon>Heterobranchia</taxon>
        <taxon>Euthyneura</taxon>
        <taxon>Panpulmonata</taxon>
        <taxon>Sacoglossa</taxon>
        <taxon>Placobranchoidea</taxon>
        <taxon>Plakobranchidae</taxon>
        <taxon>Plakobranchus</taxon>
    </lineage>
</organism>
<sequence>MNVTICLALLCASFTIDGVLTADIILCQKACSTPQNETSEGTQLLKHLCGCERVFVGISSQGEINCQASLYIKTEKILVKDNDSLSPSSPCILLGHALGWKQHFGSFCFPRQNNITITHTSPNNNESDDGVFSFNTTAYNHAHNHQRQSETACHHTYHDDDYITTSDINL</sequence>
<name>A0AAV4CIS8_9GAST</name>
<evidence type="ECO:0000313" key="2">
    <source>
        <dbReference type="EMBL" id="GFO31247.1"/>
    </source>
</evidence>